<dbReference type="PROSITE" id="PS50127">
    <property type="entry name" value="UBC_2"/>
    <property type="match status" value="1"/>
</dbReference>
<proteinExistence type="predicted"/>
<comment type="pathway">
    <text evidence="1">Protein modification; protein ubiquitination.</text>
</comment>
<accession>A0A2H4UTL1</accession>
<dbReference type="GO" id="GO:0061631">
    <property type="term" value="F:ubiquitin conjugating enzyme activity"/>
    <property type="evidence" value="ECO:0007669"/>
    <property type="project" value="UniProtKB-EC"/>
</dbReference>
<organism evidence="6">
    <name type="scientific">Bodo saltans virus</name>
    <dbReference type="NCBI Taxonomy" id="2024608"/>
    <lineage>
        <taxon>Viruses</taxon>
        <taxon>Varidnaviria</taxon>
        <taxon>Bamfordvirae</taxon>
        <taxon>Nucleocytoviricota</taxon>
        <taxon>Megaviricetes</taxon>
        <taxon>Imitervirales</taxon>
        <taxon>Mimiviridae</taxon>
        <taxon>Klosneuvirinae</taxon>
        <taxon>Theiavirus</taxon>
        <taxon>Theiavirus salishense</taxon>
    </lineage>
</organism>
<dbReference type="InterPro" id="IPR000608">
    <property type="entry name" value="UBC"/>
</dbReference>
<dbReference type="PANTHER" id="PTHR24067">
    <property type="entry name" value="UBIQUITIN-CONJUGATING ENZYME E2"/>
    <property type="match status" value="1"/>
</dbReference>
<evidence type="ECO:0000259" key="5">
    <source>
        <dbReference type="PROSITE" id="PS50127"/>
    </source>
</evidence>
<feature type="domain" description="UBC core" evidence="5">
    <location>
        <begin position="7"/>
        <end position="159"/>
    </location>
</feature>
<dbReference type="Gene3D" id="3.10.110.10">
    <property type="entry name" value="Ubiquitin Conjugating Enzyme"/>
    <property type="match status" value="1"/>
</dbReference>
<dbReference type="GO" id="GO:0016567">
    <property type="term" value="P:protein ubiquitination"/>
    <property type="evidence" value="ECO:0007669"/>
    <property type="project" value="UniProtKB-UniPathway"/>
</dbReference>
<protein>
    <recommendedName>
        <fullName evidence="2">E2 ubiquitin-conjugating enzyme</fullName>
        <ecNumber evidence="2">2.3.2.23</ecNumber>
    </recommendedName>
    <alternativeName>
        <fullName evidence="4">Ubiquitin carrier protein</fullName>
    </alternativeName>
    <alternativeName>
        <fullName evidence="3">Ubiquitin-protein ligase</fullName>
    </alternativeName>
</protein>
<dbReference type="EMBL" id="MF782455">
    <property type="protein sequence ID" value="ATZ80228.1"/>
    <property type="molecule type" value="Genomic_DNA"/>
</dbReference>
<evidence type="ECO:0000256" key="4">
    <source>
        <dbReference type="ARBA" id="ARBA00031729"/>
    </source>
</evidence>
<dbReference type="InterPro" id="IPR016135">
    <property type="entry name" value="UBQ-conjugating_enzyme/RWD"/>
</dbReference>
<reference evidence="6" key="1">
    <citation type="journal article" date="2017" name="Elife">
        <title>The kinetoplastid-infecting Bodo saltans virus (BsV), a window into the most abundant giant viruses in the sea.</title>
        <authorList>
            <person name="Deeg C.M."/>
            <person name="Chow C.-E.T."/>
            <person name="Suttle C.A."/>
        </authorList>
    </citation>
    <scope>NUCLEOTIDE SEQUENCE</scope>
    <source>
        <strain evidence="6">NG1</strain>
    </source>
</reference>
<dbReference type="UniPathway" id="UPA00143"/>
<dbReference type="SUPFAM" id="SSF54495">
    <property type="entry name" value="UBC-like"/>
    <property type="match status" value="1"/>
</dbReference>
<evidence type="ECO:0000313" key="6">
    <source>
        <dbReference type="EMBL" id="ATZ80228.1"/>
    </source>
</evidence>
<dbReference type="Proteomes" id="UP000240325">
    <property type="component" value="Segment"/>
</dbReference>
<evidence type="ECO:0000256" key="1">
    <source>
        <dbReference type="ARBA" id="ARBA00004906"/>
    </source>
</evidence>
<keyword evidence="7" id="KW-1185">Reference proteome</keyword>
<dbReference type="EC" id="2.3.2.23" evidence="2"/>
<dbReference type="Pfam" id="PF00179">
    <property type="entry name" value="UQ_con"/>
    <property type="match status" value="1"/>
</dbReference>
<gene>
    <name evidence="6" type="ORF">BMW23_0169</name>
</gene>
<dbReference type="InterPro" id="IPR050113">
    <property type="entry name" value="Ub_conjugating_enzyme"/>
</dbReference>
<dbReference type="CDD" id="cd00195">
    <property type="entry name" value="UBCc_UEV"/>
    <property type="match status" value="1"/>
</dbReference>
<evidence type="ECO:0000313" key="7">
    <source>
        <dbReference type="Proteomes" id="UP000240325"/>
    </source>
</evidence>
<evidence type="ECO:0000256" key="2">
    <source>
        <dbReference type="ARBA" id="ARBA00012486"/>
    </source>
</evidence>
<evidence type="ECO:0000256" key="3">
    <source>
        <dbReference type="ARBA" id="ARBA00030012"/>
    </source>
</evidence>
<sequence length="238" mass="27672">MASCRFRYDERIKIELKKMKINYDNNSKFIIKEAHFDKNISIVASVFSTETNSPYCNGIFDVKIICTEEYPIIKPHVICLTTIFHPNVYDNGEMFLFSEKEWSPVYGIESILLIIHMLLNDVDSFRTNYIGNEMAMNLYLSLKSSFCEIAKQCTDIYAIPAQIHVETNSKRTIENSNAQNDVPFVMDVVPFDDFEMDMMESNVAVVDIPRETETADFDFVESQIPHIQYSRENEYEVL</sequence>
<dbReference type="SMART" id="SM00212">
    <property type="entry name" value="UBCc"/>
    <property type="match status" value="1"/>
</dbReference>
<name>A0A2H4UTL1_9VIRU</name>